<dbReference type="Gene3D" id="3.40.50.300">
    <property type="entry name" value="P-loop containing nucleotide triphosphate hydrolases"/>
    <property type="match status" value="1"/>
</dbReference>
<dbReference type="KEGG" id="tgy:X802_02935"/>
<dbReference type="PROSITE" id="PS00211">
    <property type="entry name" value="ABC_TRANSPORTER_1"/>
    <property type="match status" value="1"/>
</dbReference>
<protein>
    <submittedName>
        <fullName evidence="5">Peptide ABC transporter ATPase</fullName>
    </submittedName>
</protein>
<dbReference type="EMBL" id="CP007140">
    <property type="protein sequence ID" value="AJC71234.1"/>
    <property type="molecule type" value="Genomic_DNA"/>
</dbReference>
<dbReference type="Proteomes" id="UP000062043">
    <property type="component" value="Chromosome"/>
</dbReference>
<dbReference type="RefSeq" id="WP_062370823.1">
    <property type="nucleotide sequence ID" value="NZ_CP007140.1"/>
</dbReference>
<dbReference type="GO" id="GO:0005524">
    <property type="term" value="F:ATP binding"/>
    <property type="evidence" value="ECO:0007669"/>
    <property type="project" value="UniProtKB-KW"/>
</dbReference>
<dbReference type="InterPro" id="IPR013563">
    <property type="entry name" value="Oligopep_ABC_C"/>
</dbReference>
<organism evidence="5 6">
    <name type="scientific">Thermococcus guaymasensis DSM 11113</name>
    <dbReference type="NCBI Taxonomy" id="1432656"/>
    <lineage>
        <taxon>Archaea</taxon>
        <taxon>Methanobacteriati</taxon>
        <taxon>Methanobacteriota</taxon>
        <taxon>Thermococci</taxon>
        <taxon>Thermococcales</taxon>
        <taxon>Thermococcaceae</taxon>
        <taxon>Thermococcus</taxon>
    </lineage>
</organism>
<dbReference type="InterPro" id="IPR027417">
    <property type="entry name" value="P-loop_NTPase"/>
</dbReference>
<dbReference type="PANTHER" id="PTHR43067:SF3">
    <property type="entry name" value="MALTOSE ABC TRANSPORTER, ATP-BINDING PROTEIN"/>
    <property type="match status" value="1"/>
</dbReference>
<evidence type="ECO:0000259" key="4">
    <source>
        <dbReference type="PROSITE" id="PS50893"/>
    </source>
</evidence>
<name>A0A0X1KIX6_9EURY</name>
<keyword evidence="6" id="KW-1185">Reference proteome</keyword>
<sequence>MANEPRLILKDVRAYYRQLKGTTEYQVKAVDGVSLEVYKGDIVGLVGESGCGKSTLAKVMMMNIVPPLEYIGGEVELVSRDGRKFRITQFKSKDEVKSTIWGKHIAYVPQDALNALMPTIKIKKIAYDVLRSHKKDVTMSRAVEIAKERLKELDLPDYVVDLYPFQLSGGMRQRAVLAMATLLSPEVLVVDEPTSALDVTTQKIVLKSLLQLRKLGFVDSIIFITHDISTVRQIANRIAVMYAGKIVEVGDTDSIIWEPLHPYTDGLIKSVASIEPEGREKGISYIPGQPPNLIDPPKGCRFHPRCPYAMDVCGEKEPAFVEVKPGRQVACWLHQGRGGQ</sequence>
<evidence type="ECO:0000313" key="5">
    <source>
        <dbReference type="EMBL" id="AJC71234.1"/>
    </source>
</evidence>
<dbReference type="Pfam" id="PF08352">
    <property type="entry name" value="oligo_HPY"/>
    <property type="match status" value="1"/>
</dbReference>
<dbReference type="NCBIfam" id="TIGR01727">
    <property type="entry name" value="oligo_HPY"/>
    <property type="match status" value="1"/>
</dbReference>
<keyword evidence="3" id="KW-0067">ATP-binding</keyword>
<evidence type="ECO:0000256" key="2">
    <source>
        <dbReference type="ARBA" id="ARBA00022741"/>
    </source>
</evidence>
<dbReference type="Pfam" id="PF00005">
    <property type="entry name" value="ABC_tran"/>
    <property type="match status" value="1"/>
</dbReference>
<reference evidence="5 6" key="1">
    <citation type="submission" date="2014-01" db="EMBL/GenBank/DDBJ databases">
        <title>Genome sequencing of Thermococcus guaymasensis.</title>
        <authorList>
            <person name="Zhang X."/>
            <person name="Alvare G."/>
            <person name="Fristensky B."/>
            <person name="Chen L."/>
            <person name="Suen T."/>
            <person name="Chen Q."/>
            <person name="Ma K."/>
        </authorList>
    </citation>
    <scope>NUCLEOTIDE SEQUENCE [LARGE SCALE GENOMIC DNA]</scope>
    <source>
        <strain evidence="5 6">DSM 11113</strain>
    </source>
</reference>
<dbReference type="PROSITE" id="PS50893">
    <property type="entry name" value="ABC_TRANSPORTER_2"/>
    <property type="match status" value="1"/>
</dbReference>
<dbReference type="InterPro" id="IPR017871">
    <property type="entry name" value="ABC_transporter-like_CS"/>
</dbReference>
<dbReference type="GO" id="GO:0016887">
    <property type="term" value="F:ATP hydrolysis activity"/>
    <property type="evidence" value="ECO:0007669"/>
    <property type="project" value="InterPro"/>
</dbReference>
<evidence type="ECO:0000256" key="1">
    <source>
        <dbReference type="ARBA" id="ARBA00022448"/>
    </source>
</evidence>
<dbReference type="InterPro" id="IPR003439">
    <property type="entry name" value="ABC_transporter-like_ATP-bd"/>
</dbReference>
<dbReference type="STRING" id="1432656.X802_02935"/>
<dbReference type="GeneID" id="27134609"/>
<keyword evidence="2" id="KW-0547">Nucleotide-binding</keyword>
<dbReference type="PATRIC" id="fig|1432656.3.peg.564"/>
<dbReference type="GO" id="GO:0015833">
    <property type="term" value="P:peptide transport"/>
    <property type="evidence" value="ECO:0007669"/>
    <property type="project" value="InterPro"/>
</dbReference>
<dbReference type="PANTHER" id="PTHR43067">
    <property type="entry name" value="OLIGOPEPTIDE/DIPEPTIDE ABC TRANSPORTER, ATPASE SUBUNIT"/>
    <property type="match status" value="1"/>
</dbReference>
<evidence type="ECO:0000256" key="3">
    <source>
        <dbReference type="ARBA" id="ARBA00022840"/>
    </source>
</evidence>
<dbReference type="CDD" id="cd03257">
    <property type="entry name" value="ABC_NikE_OppD_transporters"/>
    <property type="match status" value="1"/>
</dbReference>
<accession>A0A0X1KIX6</accession>
<dbReference type="AlphaFoldDB" id="A0A0X1KIX6"/>
<feature type="domain" description="ABC transporter" evidence="4">
    <location>
        <begin position="7"/>
        <end position="268"/>
    </location>
</feature>
<dbReference type="OrthoDB" id="18209at2157"/>
<evidence type="ECO:0000313" key="6">
    <source>
        <dbReference type="Proteomes" id="UP000062043"/>
    </source>
</evidence>
<dbReference type="SUPFAM" id="SSF52540">
    <property type="entry name" value="P-loop containing nucleoside triphosphate hydrolases"/>
    <property type="match status" value="1"/>
</dbReference>
<gene>
    <name evidence="5" type="ORF">X802_02935</name>
</gene>
<proteinExistence type="predicted"/>
<keyword evidence="1" id="KW-0813">Transport</keyword>
<dbReference type="InterPro" id="IPR003593">
    <property type="entry name" value="AAA+_ATPase"/>
</dbReference>
<dbReference type="SMART" id="SM00382">
    <property type="entry name" value="AAA"/>
    <property type="match status" value="1"/>
</dbReference>